<dbReference type="AlphaFoldDB" id="A0A0G1NFJ1"/>
<dbReference type="PROSITE" id="PS00662">
    <property type="entry name" value="T2SP_E"/>
    <property type="match status" value="1"/>
</dbReference>
<dbReference type="InterPro" id="IPR027417">
    <property type="entry name" value="P-loop_NTPase"/>
</dbReference>
<evidence type="ECO:0000256" key="3">
    <source>
        <dbReference type="ARBA" id="ARBA00022840"/>
    </source>
</evidence>
<keyword evidence="3" id="KW-0067">ATP-binding</keyword>
<evidence type="ECO:0000313" key="6">
    <source>
        <dbReference type="Proteomes" id="UP000034644"/>
    </source>
</evidence>
<evidence type="ECO:0000259" key="4">
    <source>
        <dbReference type="PROSITE" id="PS00662"/>
    </source>
</evidence>
<dbReference type="Pfam" id="PF00437">
    <property type="entry name" value="T2SSE"/>
    <property type="match status" value="1"/>
</dbReference>
<dbReference type="Pfam" id="PF05157">
    <property type="entry name" value="MshEN"/>
    <property type="match status" value="1"/>
</dbReference>
<comment type="caution">
    <text evidence="5">The sequence shown here is derived from an EMBL/GenBank/DDBJ whole genome shotgun (WGS) entry which is preliminary data.</text>
</comment>
<dbReference type="SMART" id="SM00382">
    <property type="entry name" value="AAA"/>
    <property type="match status" value="1"/>
</dbReference>
<reference evidence="5 6" key="1">
    <citation type="journal article" date="2015" name="Nature">
        <title>rRNA introns, odd ribosomes, and small enigmatic genomes across a large radiation of phyla.</title>
        <authorList>
            <person name="Brown C.T."/>
            <person name="Hug L.A."/>
            <person name="Thomas B.C."/>
            <person name="Sharon I."/>
            <person name="Castelle C.J."/>
            <person name="Singh A."/>
            <person name="Wilkins M.J."/>
            <person name="Williams K.H."/>
            <person name="Banfield J.F."/>
        </authorList>
    </citation>
    <scope>NUCLEOTIDE SEQUENCE [LARGE SCALE GENOMIC DNA]</scope>
</reference>
<dbReference type="Gene3D" id="3.30.450.90">
    <property type="match status" value="1"/>
</dbReference>
<dbReference type="InterPro" id="IPR001482">
    <property type="entry name" value="T2SS/T4SS_dom"/>
</dbReference>
<feature type="domain" description="Bacterial type II secretion system protein E" evidence="4">
    <location>
        <begin position="357"/>
        <end position="371"/>
    </location>
</feature>
<dbReference type="InterPro" id="IPR003593">
    <property type="entry name" value="AAA+_ATPase"/>
</dbReference>
<comment type="similarity">
    <text evidence="1">Belongs to the GSP E family.</text>
</comment>
<accession>A0A0G1NFJ1</accession>
<dbReference type="SUPFAM" id="SSF52540">
    <property type="entry name" value="P-loop containing nucleoside triphosphate hydrolases"/>
    <property type="match status" value="1"/>
</dbReference>
<proteinExistence type="inferred from homology"/>
<sequence>MVVTFEEEKQKKRLEQLRWLEEENRARITAQKSGLPYLDLSAVPVDAEALITIEEARARTAELAIIQKSYKVLRIAVKDHANQETAKILEELKQKGYQISLFVVSSRSLEKAWEQYKTAPKAAKVITGKIEISELKKEIETFEGLRTKIETLPPTQTSAIAEILLAGGLKFDASDIHIEPETDKVRLRYRIDGILQDISFFSFKIFNSLLSRIKLLSGLKINIHDIAQDGRFTILLDQTEIEIRVSIIPGAYGESIVMRILNPAAISVGIEQLGFREDDNQIVSEQLERPNGMILNTGPTGSGKTTTLYAFLKKMNEPGIKIITIEDPIEYHIKGITQTQVEAEKGYTFANGLRSIVRQDPDVILVGEIRDQETAEIAVHAALTGHLVFSTLHTNDAPGAIPRLIDIGVKPNILPSSLNLVIAQRLIRKVCASCGQKEKISPELFEKFKTTLAGLPKRVKKPELSSNTTLAKPAAAGCDKCHQTGYKGRVGIFELFIMTPEMEKLIITSPPESEIQNLARKAGMVTMAEDGVIKIIQGITTLEEVEDAVGSI</sequence>
<dbReference type="PATRIC" id="fig|1618614.3.peg.142"/>
<dbReference type="Gene3D" id="3.40.50.300">
    <property type="entry name" value="P-loop containing nucleotide triphosphate hydrolases"/>
    <property type="match status" value="1"/>
</dbReference>
<dbReference type="CDD" id="cd01129">
    <property type="entry name" value="PulE-GspE-like"/>
    <property type="match status" value="1"/>
</dbReference>
<dbReference type="Proteomes" id="UP000034644">
    <property type="component" value="Unassembled WGS sequence"/>
</dbReference>
<dbReference type="GO" id="GO:0016887">
    <property type="term" value="F:ATP hydrolysis activity"/>
    <property type="evidence" value="ECO:0007669"/>
    <property type="project" value="TreeGrafter"/>
</dbReference>
<dbReference type="InterPro" id="IPR037257">
    <property type="entry name" value="T2SS_E_N_sf"/>
</dbReference>
<evidence type="ECO:0000256" key="2">
    <source>
        <dbReference type="ARBA" id="ARBA00022741"/>
    </source>
</evidence>
<keyword evidence="2" id="KW-0547">Nucleotide-binding</keyword>
<dbReference type="PANTHER" id="PTHR30258">
    <property type="entry name" value="TYPE II SECRETION SYSTEM PROTEIN GSPE-RELATED"/>
    <property type="match status" value="1"/>
</dbReference>
<dbReference type="FunFam" id="3.40.50.300:FF:000398">
    <property type="entry name" value="Type IV pilus assembly ATPase PilB"/>
    <property type="match status" value="1"/>
</dbReference>
<protein>
    <recommendedName>
        <fullName evidence="4">Bacterial type II secretion system protein E domain-containing protein</fullName>
    </recommendedName>
</protein>
<dbReference type="GO" id="GO:0005886">
    <property type="term" value="C:plasma membrane"/>
    <property type="evidence" value="ECO:0007669"/>
    <property type="project" value="TreeGrafter"/>
</dbReference>
<dbReference type="EMBL" id="LCLO01000008">
    <property type="protein sequence ID" value="KKU19266.1"/>
    <property type="molecule type" value="Genomic_DNA"/>
</dbReference>
<gene>
    <name evidence="5" type="ORF">UX27_C0008G0017</name>
</gene>
<dbReference type="SUPFAM" id="SSF160246">
    <property type="entry name" value="EspE N-terminal domain-like"/>
    <property type="match status" value="1"/>
</dbReference>
<evidence type="ECO:0000313" key="5">
    <source>
        <dbReference type="EMBL" id="KKU19266.1"/>
    </source>
</evidence>
<dbReference type="GO" id="GO:0005524">
    <property type="term" value="F:ATP binding"/>
    <property type="evidence" value="ECO:0007669"/>
    <property type="project" value="UniProtKB-KW"/>
</dbReference>
<dbReference type="InterPro" id="IPR007831">
    <property type="entry name" value="T2SS_GspE_N"/>
</dbReference>
<name>A0A0G1NFJ1_9BACT</name>
<organism evidence="5 6">
    <name type="scientific">Candidatus Azambacteria bacterium GW2011_GWA2_45_90</name>
    <dbReference type="NCBI Taxonomy" id="1618614"/>
    <lineage>
        <taxon>Bacteria</taxon>
        <taxon>Candidatus Azamiibacteriota</taxon>
    </lineage>
</organism>
<dbReference type="PANTHER" id="PTHR30258:SF1">
    <property type="entry name" value="PROTEIN TRANSPORT PROTEIN HOFB HOMOLOG"/>
    <property type="match status" value="1"/>
</dbReference>
<evidence type="ECO:0000256" key="1">
    <source>
        <dbReference type="ARBA" id="ARBA00006611"/>
    </source>
</evidence>